<dbReference type="PANTHER" id="PTHR22899">
    <property type="entry name" value="CYCLIN-RELATED F-BOX FAMILY"/>
    <property type="match status" value="1"/>
</dbReference>
<dbReference type="FunCoup" id="G0N0H3">
    <property type="interactions" value="1049"/>
</dbReference>
<evidence type="ECO:0000313" key="2">
    <source>
        <dbReference type="EMBL" id="EGT48898.1"/>
    </source>
</evidence>
<dbReference type="InterPro" id="IPR012885">
    <property type="entry name" value="F-box_Sdz-33"/>
</dbReference>
<name>G0N0H3_CAEBE</name>
<dbReference type="InParanoid" id="G0N0H3"/>
<protein>
    <recommendedName>
        <fullName evidence="1">Sdz-33 F-box domain-containing protein</fullName>
    </recommendedName>
</protein>
<organism evidence="3">
    <name type="scientific">Caenorhabditis brenneri</name>
    <name type="common">Nematode worm</name>
    <dbReference type="NCBI Taxonomy" id="135651"/>
    <lineage>
        <taxon>Eukaryota</taxon>
        <taxon>Metazoa</taxon>
        <taxon>Ecdysozoa</taxon>
        <taxon>Nematoda</taxon>
        <taxon>Chromadorea</taxon>
        <taxon>Rhabditida</taxon>
        <taxon>Rhabditina</taxon>
        <taxon>Rhabditomorpha</taxon>
        <taxon>Rhabditoidea</taxon>
        <taxon>Rhabditidae</taxon>
        <taxon>Peloderinae</taxon>
        <taxon>Caenorhabditis</taxon>
    </lineage>
</organism>
<evidence type="ECO:0000259" key="1">
    <source>
        <dbReference type="Pfam" id="PF07735"/>
    </source>
</evidence>
<dbReference type="AlphaFoldDB" id="G0N0H3"/>
<dbReference type="STRING" id="135651.G0N0H3"/>
<keyword evidence="3" id="KW-1185">Reference proteome</keyword>
<dbReference type="eggNOG" id="ENOG502RAXY">
    <property type="taxonomic scope" value="Eukaryota"/>
</dbReference>
<dbReference type="Pfam" id="PF07735">
    <property type="entry name" value="FBA_2"/>
    <property type="match status" value="1"/>
</dbReference>
<dbReference type="Proteomes" id="UP000008068">
    <property type="component" value="Unassembled WGS sequence"/>
</dbReference>
<feature type="domain" description="Sdz-33 F-box" evidence="1">
    <location>
        <begin position="51"/>
        <end position="118"/>
    </location>
</feature>
<reference evidence="3" key="1">
    <citation type="submission" date="2011-07" db="EMBL/GenBank/DDBJ databases">
        <authorList>
            <consortium name="Caenorhabditis brenneri Sequencing and Analysis Consortium"/>
            <person name="Wilson R.K."/>
        </authorList>
    </citation>
    <scope>NUCLEOTIDE SEQUENCE [LARGE SCALE GENOMIC DNA]</scope>
    <source>
        <strain evidence="3">PB2801</strain>
    </source>
</reference>
<dbReference type="OrthoDB" id="5842403at2759"/>
<dbReference type="HOGENOM" id="CLU_028840_1_2_1"/>
<sequence>MDDIKEVFGNITQVDIENTGCLAFNQMILQNFFPIEELTIRTENFQDWKIPQSLLVQKFVRLNLIDSGLDVSITLNDLLFINSQGITVENPQMPQKLLNKFIKLWQKGSNPHMEYLCIHYFGGEEHDKEIVLRGIKHNLNPLDQVKKFKVVGYKCPIEARGGMDVYRKDGVKATITYEISHEYSIWDMFVWMDHCVVE</sequence>
<evidence type="ECO:0000313" key="3">
    <source>
        <dbReference type="Proteomes" id="UP000008068"/>
    </source>
</evidence>
<dbReference type="EMBL" id="GL379824">
    <property type="protein sequence ID" value="EGT48898.1"/>
    <property type="molecule type" value="Genomic_DNA"/>
</dbReference>
<accession>G0N0H3</accession>
<dbReference type="InterPro" id="IPR053222">
    <property type="entry name" value="Zygotic_Embryogenesis-Asso"/>
</dbReference>
<gene>
    <name evidence="2" type="ORF">CAEBREN_02428</name>
</gene>
<proteinExistence type="predicted"/>
<dbReference type="PANTHER" id="PTHR22899:SF0">
    <property type="entry name" value="F-BOX ASSOCIATED DOMAIN-CONTAINING PROTEIN-RELATED"/>
    <property type="match status" value="1"/>
</dbReference>